<proteinExistence type="predicted"/>
<reference evidence="1" key="1">
    <citation type="journal article" date="2012" name="Mol. Plant Microbe Interact.">
        <title>A highly conserved effector in Fusarium oxysporum is required for full virulence on Arabidopsis.</title>
        <authorList>
            <person name="Thatcher L.F."/>
            <person name="Gardiner D.M."/>
            <person name="Kazan K."/>
            <person name="Manners J."/>
        </authorList>
    </citation>
    <scope>NUCLEOTIDE SEQUENCE [LARGE SCALE GENOMIC DNA]</scope>
    <source>
        <strain evidence="1">Fo5176</strain>
    </source>
</reference>
<dbReference type="AlphaFoldDB" id="F9FKH6"/>
<name>F9FKH6_FUSOF</name>
<sequence length="86" mass="9676">MVVEAAKASGNTFWGPMSNWHNPHLGTDDSHDMASSCFRNHSQTNHGHIPAFPSYLQPKRWVDRSQDIAEEESAVNDRVVLVVRFG</sequence>
<protein>
    <submittedName>
        <fullName evidence="1">Uncharacterized protein</fullName>
    </submittedName>
</protein>
<evidence type="ECO:0000313" key="1">
    <source>
        <dbReference type="EMBL" id="EGU82585.1"/>
    </source>
</evidence>
<accession>F9FKH6</accession>
<comment type="caution">
    <text evidence="1">The sequence shown here is derived from an EMBL/GenBank/DDBJ whole genome shotgun (WGS) entry which is preliminary data.</text>
</comment>
<gene>
    <name evidence="1" type="ORF">FOXB_06905</name>
</gene>
<organism evidence="1">
    <name type="scientific">Fusarium oxysporum (strain Fo5176)</name>
    <name type="common">Fusarium vascular wilt</name>
    <dbReference type="NCBI Taxonomy" id="660025"/>
    <lineage>
        <taxon>Eukaryota</taxon>
        <taxon>Fungi</taxon>
        <taxon>Dikarya</taxon>
        <taxon>Ascomycota</taxon>
        <taxon>Pezizomycotina</taxon>
        <taxon>Sordariomycetes</taxon>
        <taxon>Hypocreomycetidae</taxon>
        <taxon>Hypocreales</taxon>
        <taxon>Nectriaceae</taxon>
        <taxon>Fusarium</taxon>
        <taxon>Fusarium oxysporum species complex</taxon>
    </lineage>
</organism>
<dbReference type="EMBL" id="AFQF01002089">
    <property type="protein sequence ID" value="EGU82585.1"/>
    <property type="molecule type" value="Genomic_DNA"/>
</dbReference>